<proteinExistence type="predicted"/>
<keyword evidence="4" id="KW-0418">Kinase</keyword>
<dbReference type="RefSeq" id="WP_239165641.1">
    <property type="nucleotide sequence ID" value="NZ_BONH01000025.1"/>
</dbReference>
<dbReference type="SMART" id="SM00331">
    <property type="entry name" value="PP2C_SIG"/>
    <property type="match status" value="1"/>
</dbReference>
<dbReference type="InterPro" id="IPR035965">
    <property type="entry name" value="PAS-like_dom_sf"/>
</dbReference>
<dbReference type="EMBL" id="BONH01000025">
    <property type="protein sequence ID" value="GIG00060.1"/>
    <property type="molecule type" value="Genomic_DNA"/>
</dbReference>
<evidence type="ECO:0000256" key="2">
    <source>
        <dbReference type="SAM" id="Coils"/>
    </source>
</evidence>
<evidence type="ECO:0000313" key="5">
    <source>
        <dbReference type="Proteomes" id="UP000659904"/>
    </source>
</evidence>
<dbReference type="PROSITE" id="PS50112">
    <property type="entry name" value="PAS"/>
    <property type="match status" value="1"/>
</dbReference>
<gene>
    <name evidence="4" type="ORF">Cci01nite_51530</name>
</gene>
<evidence type="ECO:0000313" key="4">
    <source>
        <dbReference type="EMBL" id="GIG00060.1"/>
    </source>
</evidence>
<dbReference type="InterPro" id="IPR000014">
    <property type="entry name" value="PAS"/>
</dbReference>
<dbReference type="Pfam" id="PF07228">
    <property type="entry name" value="SpoIIE"/>
    <property type="match status" value="1"/>
</dbReference>
<evidence type="ECO:0000259" key="3">
    <source>
        <dbReference type="PROSITE" id="PS50112"/>
    </source>
</evidence>
<organism evidence="4 5">
    <name type="scientific">Catellatospora citrea</name>
    <dbReference type="NCBI Taxonomy" id="53366"/>
    <lineage>
        <taxon>Bacteria</taxon>
        <taxon>Bacillati</taxon>
        <taxon>Actinomycetota</taxon>
        <taxon>Actinomycetes</taxon>
        <taxon>Micromonosporales</taxon>
        <taxon>Micromonosporaceae</taxon>
        <taxon>Catellatospora</taxon>
    </lineage>
</organism>
<name>A0A8J3KRL4_9ACTN</name>
<protein>
    <submittedName>
        <fullName evidence="4">Histidine kinase</fullName>
    </submittedName>
</protein>
<reference evidence="4 5" key="1">
    <citation type="submission" date="2021-01" db="EMBL/GenBank/DDBJ databases">
        <title>Whole genome shotgun sequence of Catellatospora citrea NBRC 14495.</title>
        <authorList>
            <person name="Komaki H."/>
            <person name="Tamura T."/>
        </authorList>
    </citation>
    <scope>NUCLEOTIDE SEQUENCE [LARGE SCALE GENOMIC DNA]</scope>
    <source>
        <strain evidence="4 5">NBRC 14495</strain>
    </source>
</reference>
<dbReference type="GO" id="GO:0016301">
    <property type="term" value="F:kinase activity"/>
    <property type="evidence" value="ECO:0007669"/>
    <property type="project" value="UniProtKB-KW"/>
</dbReference>
<dbReference type="PANTHER" id="PTHR43156:SF2">
    <property type="entry name" value="STAGE II SPORULATION PROTEIN E"/>
    <property type="match status" value="1"/>
</dbReference>
<keyword evidence="2" id="KW-0175">Coiled coil</keyword>
<comment type="caution">
    <text evidence="4">The sequence shown here is derived from an EMBL/GenBank/DDBJ whole genome shotgun (WGS) entry which is preliminary data.</text>
</comment>
<dbReference type="AlphaFoldDB" id="A0A8J3KRL4"/>
<dbReference type="Proteomes" id="UP000659904">
    <property type="component" value="Unassembled WGS sequence"/>
</dbReference>
<keyword evidence="4" id="KW-0808">Transferase</keyword>
<feature type="domain" description="PAS" evidence="3">
    <location>
        <begin position="19"/>
        <end position="71"/>
    </location>
</feature>
<keyword evidence="5" id="KW-1185">Reference proteome</keyword>
<dbReference type="Pfam" id="PF13426">
    <property type="entry name" value="PAS_9"/>
    <property type="match status" value="1"/>
</dbReference>
<feature type="coiled-coil region" evidence="2">
    <location>
        <begin position="137"/>
        <end position="168"/>
    </location>
</feature>
<dbReference type="InterPro" id="IPR001932">
    <property type="entry name" value="PPM-type_phosphatase-like_dom"/>
</dbReference>
<dbReference type="InterPro" id="IPR052016">
    <property type="entry name" value="Bact_Sigma-Reg"/>
</dbReference>
<dbReference type="InterPro" id="IPR036457">
    <property type="entry name" value="PPM-type-like_dom_sf"/>
</dbReference>
<dbReference type="CDD" id="cd00130">
    <property type="entry name" value="PAS"/>
    <property type="match status" value="1"/>
</dbReference>
<accession>A0A8J3KRL4</accession>
<sequence length="408" mass="43494">MSSEPGRQQTAGSPFPAMLEDNIDDLYEHAPCGNLTTLLDGTIAKVNATLLDWLGYTRDEVVGVRRFADLLTVGGKLYHETHYAPLLALQGEIAGIALELRTSDGRRLPVLVSSTVKTGSDDRPQLIRTVVFDARDRRAYEQELLRARQAAEQDRERLRHLVAALQASLLPDTLPTPPAMTTAAHYHMASPDQVGGDFYDLFALDGDRWGFFLGDVCGKGIEAAAITALARYTLRAAAVYDPDPAAVISNLNTVLYQEYRNSGHRYCTVVFGVLSSPAADGSRTAAIAGGGHPAALLTRADGSTRYQNTTSGPIVGIIPEAAFTTNTLTLRPGDTLLLYSDGILEARSGGPETMFGEDALREAVNAVDPADAPNVIVALITVLAALGDSVDDDVALMALGISDGQTGR</sequence>
<dbReference type="GO" id="GO:0016791">
    <property type="term" value="F:phosphatase activity"/>
    <property type="evidence" value="ECO:0007669"/>
    <property type="project" value="TreeGrafter"/>
</dbReference>
<dbReference type="SUPFAM" id="SSF81606">
    <property type="entry name" value="PP2C-like"/>
    <property type="match status" value="1"/>
</dbReference>
<evidence type="ECO:0000256" key="1">
    <source>
        <dbReference type="ARBA" id="ARBA00022801"/>
    </source>
</evidence>
<dbReference type="SUPFAM" id="SSF55785">
    <property type="entry name" value="PYP-like sensor domain (PAS domain)"/>
    <property type="match status" value="1"/>
</dbReference>
<dbReference type="NCBIfam" id="TIGR00229">
    <property type="entry name" value="sensory_box"/>
    <property type="match status" value="1"/>
</dbReference>
<dbReference type="PANTHER" id="PTHR43156">
    <property type="entry name" value="STAGE II SPORULATION PROTEIN E-RELATED"/>
    <property type="match status" value="1"/>
</dbReference>
<dbReference type="Gene3D" id="3.60.40.10">
    <property type="entry name" value="PPM-type phosphatase domain"/>
    <property type="match status" value="1"/>
</dbReference>
<keyword evidence="1" id="KW-0378">Hydrolase</keyword>
<dbReference type="Gene3D" id="3.30.450.20">
    <property type="entry name" value="PAS domain"/>
    <property type="match status" value="1"/>
</dbReference>